<sequence length="94" mass="10115">MNAYATPKGIATHRLRTTGLRESPGQSKLCEPGCWSPRYGALMPTPWGKGSRNEQRPQPTRLSRRKLPLGSSPYVSGAFQAASSTLEPGGSDSK</sequence>
<protein>
    <submittedName>
        <fullName evidence="2">ELAV like RNA binding protein 1</fullName>
    </submittedName>
</protein>
<keyword evidence="3" id="KW-1185">Reference proteome</keyword>
<dbReference type="Proteomes" id="UP000550707">
    <property type="component" value="Unassembled WGS sequence"/>
</dbReference>
<evidence type="ECO:0000256" key="1">
    <source>
        <dbReference type="SAM" id="MobiDB-lite"/>
    </source>
</evidence>
<proteinExistence type="predicted"/>
<evidence type="ECO:0000313" key="2">
    <source>
        <dbReference type="EMBL" id="KAF6479800.1"/>
    </source>
</evidence>
<reference evidence="2 3" key="1">
    <citation type="journal article" date="2020" name="Nature">
        <title>Six reference-quality genomes reveal evolution of bat adaptations.</title>
        <authorList>
            <person name="Jebb D."/>
            <person name="Huang Z."/>
            <person name="Pippel M."/>
            <person name="Hughes G.M."/>
            <person name="Lavrichenko K."/>
            <person name="Devanna P."/>
            <person name="Winkler S."/>
            <person name="Jermiin L.S."/>
            <person name="Skirmuntt E.C."/>
            <person name="Katzourakis A."/>
            <person name="Burkitt-Gray L."/>
            <person name="Ray D.A."/>
            <person name="Sullivan K.A.M."/>
            <person name="Roscito J.G."/>
            <person name="Kirilenko B.M."/>
            <person name="Davalos L.M."/>
            <person name="Corthals A.P."/>
            <person name="Power M.L."/>
            <person name="Jones G."/>
            <person name="Ransome R.D."/>
            <person name="Dechmann D.K.N."/>
            <person name="Locatelli A.G."/>
            <person name="Puechmaille S.J."/>
            <person name="Fedrigo O."/>
            <person name="Jarvis E.D."/>
            <person name="Hiller M."/>
            <person name="Vernes S.C."/>
            <person name="Myers E.W."/>
            <person name="Teeling E.C."/>
        </authorList>
    </citation>
    <scope>NUCLEOTIDE SEQUENCE [LARGE SCALE GENOMIC DNA]</scope>
    <source>
        <strain evidence="2">MMolMol1</strain>
        <tissue evidence="2">Muscle</tissue>
    </source>
</reference>
<organism evidence="2 3">
    <name type="scientific">Molossus molossus</name>
    <name type="common">Pallas' mastiff bat</name>
    <name type="synonym">Vespertilio molossus</name>
    <dbReference type="NCBI Taxonomy" id="27622"/>
    <lineage>
        <taxon>Eukaryota</taxon>
        <taxon>Metazoa</taxon>
        <taxon>Chordata</taxon>
        <taxon>Craniata</taxon>
        <taxon>Vertebrata</taxon>
        <taxon>Euteleostomi</taxon>
        <taxon>Mammalia</taxon>
        <taxon>Eutheria</taxon>
        <taxon>Laurasiatheria</taxon>
        <taxon>Chiroptera</taxon>
        <taxon>Yangochiroptera</taxon>
        <taxon>Molossidae</taxon>
        <taxon>Molossus</taxon>
    </lineage>
</organism>
<name>A0A7J8I6B3_MOLMO</name>
<dbReference type="EMBL" id="JACASF010000004">
    <property type="protein sequence ID" value="KAF6479800.1"/>
    <property type="molecule type" value="Genomic_DNA"/>
</dbReference>
<gene>
    <name evidence="2" type="ORF">HJG59_004416</name>
</gene>
<comment type="caution">
    <text evidence="2">The sequence shown here is derived from an EMBL/GenBank/DDBJ whole genome shotgun (WGS) entry which is preliminary data.</text>
</comment>
<dbReference type="AlphaFoldDB" id="A0A7J8I6B3"/>
<feature type="region of interest" description="Disordered" evidence="1">
    <location>
        <begin position="42"/>
        <end position="94"/>
    </location>
</feature>
<feature type="region of interest" description="Disordered" evidence="1">
    <location>
        <begin position="1"/>
        <end position="28"/>
    </location>
</feature>
<accession>A0A7J8I6B3</accession>
<evidence type="ECO:0000313" key="3">
    <source>
        <dbReference type="Proteomes" id="UP000550707"/>
    </source>
</evidence>